<dbReference type="KEGG" id="icp:ICMP_505"/>
<proteinExistence type="predicted"/>
<protein>
    <submittedName>
        <fullName evidence="1">Uncharacterized protein</fullName>
    </submittedName>
</protein>
<dbReference type="Proteomes" id="UP000061704">
    <property type="component" value="Chromosome"/>
</dbReference>
<evidence type="ECO:0000313" key="1">
    <source>
        <dbReference type="EMBL" id="BAH83352.1"/>
    </source>
</evidence>
<dbReference type="EMBL" id="AP010872">
    <property type="protein sequence ID" value="BAH83352.1"/>
    <property type="molecule type" value="Genomic_DNA"/>
</dbReference>
<accession>C5WDE6</accession>
<name>C5WDE6_9ENTR</name>
<dbReference type="HOGENOM" id="CLU_3181486_0_0_6"/>
<evidence type="ECO:0000313" key="2">
    <source>
        <dbReference type="Proteomes" id="UP000061704"/>
    </source>
</evidence>
<sequence length="46" mass="5234">MGIAGNIFNHLFSGKYPGFQFIEKINKKMVNKLYNVSAGLKIILIY</sequence>
<reference evidence="1 2" key="1">
    <citation type="journal article" date="2011" name="Genome Biol. Evol.">
        <title>Reductive evolution of bacterial genome in insect gut environment.</title>
        <authorList>
            <person name="Nikoh N."/>
            <person name="Hosokawa T."/>
            <person name="Ohshima K."/>
            <person name="Hattori M."/>
            <person name="Fukatsu T."/>
        </authorList>
    </citation>
    <scope>NUCLEOTIDE SEQUENCE [LARGE SCALE GENOMIC DNA]</scope>
    <source>
        <strain evidence="1 2">Mpkobe</strain>
    </source>
</reference>
<keyword evidence="2" id="KW-1185">Reference proteome</keyword>
<organism evidence="1 2">
    <name type="scientific">Candidatus Ishikawaella capsulata Mpkobe</name>
    <dbReference type="NCBI Taxonomy" id="476281"/>
    <lineage>
        <taxon>Bacteria</taxon>
        <taxon>Pseudomonadati</taxon>
        <taxon>Pseudomonadota</taxon>
        <taxon>Gammaproteobacteria</taxon>
        <taxon>Enterobacterales</taxon>
        <taxon>Enterobacteriaceae</taxon>
        <taxon>Candidatus Ishikawella</taxon>
    </lineage>
</organism>
<dbReference type="AlphaFoldDB" id="C5WDE6"/>
<dbReference type="STRING" id="476281.ICMP_505"/>
<gene>
    <name evidence="1" type="ORF">ICMP_505</name>
</gene>